<name>A0ABN7B4C8_9HEMI</name>
<gene>
    <name evidence="1" type="ORF">NTJ_10826</name>
</gene>
<accession>A0ABN7B4C8</accession>
<reference evidence="1 2" key="1">
    <citation type="submission" date="2023-09" db="EMBL/GenBank/DDBJ databases">
        <title>Nesidiocoris tenuis whole genome shotgun sequence.</title>
        <authorList>
            <person name="Shibata T."/>
            <person name="Shimoda M."/>
            <person name="Kobayashi T."/>
            <person name="Uehara T."/>
        </authorList>
    </citation>
    <scope>NUCLEOTIDE SEQUENCE [LARGE SCALE GENOMIC DNA]</scope>
    <source>
        <strain evidence="1 2">Japan</strain>
    </source>
</reference>
<protein>
    <submittedName>
        <fullName evidence="1">Uncharacterized protein</fullName>
    </submittedName>
</protein>
<dbReference type="EMBL" id="AP028916">
    <property type="protein sequence ID" value="BES98011.1"/>
    <property type="molecule type" value="Genomic_DNA"/>
</dbReference>
<sequence length="96" mass="10447">MATLPILPQDLQFYVFFKNFPPAVVPIPVSDLPNSNFSLLRLGSPTVRISCPFIDGGRSSQISFPTCQQLLCAAISAPIDPTRVLSPEEANDSVRD</sequence>
<evidence type="ECO:0000313" key="2">
    <source>
        <dbReference type="Proteomes" id="UP001307889"/>
    </source>
</evidence>
<organism evidence="1 2">
    <name type="scientific">Nesidiocoris tenuis</name>
    <dbReference type="NCBI Taxonomy" id="355587"/>
    <lineage>
        <taxon>Eukaryota</taxon>
        <taxon>Metazoa</taxon>
        <taxon>Ecdysozoa</taxon>
        <taxon>Arthropoda</taxon>
        <taxon>Hexapoda</taxon>
        <taxon>Insecta</taxon>
        <taxon>Pterygota</taxon>
        <taxon>Neoptera</taxon>
        <taxon>Paraneoptera</taxon>
        <taxon>Hemiptera</taxon>
        <taxon>Heteroptera</taxon>
        <taxon>Panheteroptera</taxon>
        <taxon>Cimicomorpha</taxon>
        <taxon>Miridae</taxon>
        <taxon>Dicyphina</taxon>
        <taxon>Nesidiocoris</taxon>
    </lineage>
</organism>
<dbReference type="Proteomes" id="UP001307889">
    <property type="component" value="Chromosome 8"/>
</dbReference>
<evidence type="ECO:0000313" key="1">
    <source>
        <dbReference type="EMBL" id="BES98011.1"/>
    </source>
</evidence>
<proteinExistence type="predicted"/>
<keyword evidence="2" id="KW-1185">Reference proteome</keyword>